<dbReference type="AlphaFoldDB" id="A0A328E7D7"/>
<sequence length="563" mass="64221">MAQHDSKEVIDGNEETQLTSDHMDNDLLKLIRDAVGAVPVNVVKDFWSMGVCAQCIFRLLGLHELICSHPSLSNSKLRTILGEVRVGGDGLDSSGTQEALTAHELTTETSICKICLGVLQFVFFNDNNTFMKKDSASEFASEIAELVRQQQYQQIGSFSLEVSLPPLVNKNDRAIWFYMQKKYEYELWFQEKAAFQCFSIKEVLKLLVIKPLQTLLDLKHMESTFHIRLTYLDSLMKLNAESSIENKRRKTDAAYSLAVDIHKVEGEAFTGTSLKSQEDSFGYVNDMIEKVIQPCHLTLQCFRNSIYIGGRYLKYSRNVSQTRWVIDDERVGEASVEEILGKSILPFCRGEGYKFHAAGREDIDVRMLGTGRPFLVEIQNARQIPSEGVIKDVEVKINSMEYQHVKVKNLVVVSNQAWAMMREGEAEKQKQYSALVWISRDINNEDLQTISSVKDMKIVQKTPIRVLHRRSPLERGKTIHWMKLERLLGSSQYFLLHLCTQAGTYIKEFVHGDLGRTHPRDNCCFVLQLLLIVPCRPTMSIWGIAVVDLYKSGYGQAMIQAFY</sequence>
<evidence type="ECO:0000256" key="1">
    <source>
        <dbReference type="ARBA" id="ARBA00009652"/>
    </source>
</evidence>
<evidence type="ECO:0000259" key="8">
    <source>
        <dbReference type="Pfam" id="PF21237"/>
    </source>
</evidence>
<dbReference type="SUPFAM" id="SSF55120">
    <property type="entry name" value="Pseudouridine synthase"/>
    <property type="match status" value="1"/>
</dbReference>
<evidence type="ECO:0000256" key="5">
    <source>
        <dbReference type="ARBA" id="ARBA00075270"/>
    </source>
</evidence>
<dbReference type="GO" id="GO:0031119">
    <property type="term" value="P:tRNA pseudouridine synthesis"/>
    <property type="evidence" value="ECO:0007669"/>
    <property type="project" value="UniProtKB-ARBA"/>
</dbReference>
<dbReference type="Pfam" id="PF21238">
    <property type="entry name" value="Pus10_C"/>
    <property type="match status" value="1"/>
</dbReference>
<dbReference type="InterPro" id="IPR048742">
    <property type="entry name" value="Pus10_N_euk"/>
</dbReference>
<dbReference type="FunFam" id="3.30.70.3190:FF:000001">
    <property type="entry name" value="tRNA pseudouridine synthase Pus10"/>
    <property type="match status" value="1"/>
</dbReference>
<keyword evidence="4" id="KW-0413">Isomerase</keyword>
<evidence type="ECO:0000256" key="3">
    <source>
        <dbReference type="ARBA" id="ARBA00022694"/>
    </source>
</evidence>
<name>A0A328E7D7_9ASTE</name>
<gene>
    <name evidence="10" type="ORF">DM860_007260</name>
</gene>
<dbReference type="InterPro" id="IPR039894">
    <property type="entry name" value="Pus10-like"/>
</dbReference>
<evidence type="ECO:0000256" key="6">
    <source>
        <dbReference type="ARBA" id="ARBA00079393"/>
    </source>
</evidence>
<proteinExistence type="inferred from homology"/>
<evidence type="ECO:0000256" key="2">
    <source>
        <dbReference type="ARBA" id="ARBA00012787"/>
    </source>
</evidence>
<dbReference type="EC" id="5.4.99.25" evidence="2"/>
<keyword evidence="11" id="KW-1185">Reference proteome</keyword>
<evidence type="ECO:0000313" key="11">
    <source>
        <dbReference type="Proteomes" id="UP000249390"/>
    </source>
</evidence>
<comment type="caution">
    <text evidence="10">The sequence shown here is derived from an EMBL/GenBank/DDBJ whole genome shotgun (WGS) entry which is preliminary data.</text>
</comment>
<dbReference type="PANTHER" id="PTHR21568">
    <property type="entry name" value="TRNA PSEUDOURIDINE SYNTHASE PUS10"/>
    <property type="match status" value="1"/>
</dbReference>
<keyword evidence="3" id="KW-0819">tRNA processing</keyword>
<dbReference type="Gene3D" id="3.30.70.2510">
    <property type="match status" value="1"/>
</dbReference>
<dbReference type="GO" id="GO:0160148">
    <property type="term" value="F:tRNA pseudouridine(55) synthase activity"/>
    <property type="evidence" value="ECO:0007669"/>
    <property type="project" value="UniProtKB-EC"/>
</dbReference>
<feature type="domain" description="Pus10-like C-terminal" evidence="9">
    <location>
        <begin position="307"/>
        <end position="519"/>
    </location>
</feature>
<evidence type="ECO:0000259" key="9">
    <source>
        <dbReference type="Pfam" id="PF21238"/>
    </source>
</evidence>
<protein>
    <recommendedName>
        <fullName evidence="2">tRNA pseudouridine(55) synthase</fullName>
        <ecNumber evidence="2">5.4.99.25</ecNumber>
    </recommendedName>
    <alternativeName>
        <fullName evidence="7">tRNA pseudouridine 55 synthase</fullName>
    </alternativeName>
    <alternativeName>
        <fullName evidence="5">tRNA pseudouridylate synthase</fullName>
    </alternativeName>
    <alternativeName>
        <fullName evidence="6">tRNA-uridine isomerase</fullName>
    </alternativeName>
</protein>
<dbReference type="InterPro" id="IPR020103">
    <property type="entry name" value="PsdUridine_synth_cat_dom_sf"/>
</dbReference>
<evidence type="ECO:0000256" key="4">
    <source>
        <dbReference type="ARBA" id="ARBA00023235"/>
    </source>
</evidence>
<dbReference type="EMBL" id="NQVE01000034">
    <property type="protein sequence ID" value="RAL52403.1"/>
    <property type="molecule type" value="Genomic_DNA"/>
</dbReference>
<organism evidence="10 11">
    <name type="scientific">Cuscuta australis</name>
    <dbReference type="NCBI Taxonomy" id="267555"/>
    <lineage>
        <taxon>Eukaryota</taxon>
        <taxon>Viridiplantae</taxon>
        <taxon>Streptophyta</taxon>
        <taxon>Embryophyta</taxon>
        <taxon>Tracheophyta</taxon>
        <taxon>Spermatophyta</taxon>
        <taxon>Magnoliopsida</taxon>
        <taxon>eudicotyledons</taxon>
        <taxon>Gunneridae</taxon>
        <taxon>Pentapetalae</taxon>
        <taxon>asterids</taxon>
        <taxon>lamiids</taxon>
        <taxon>Solanales</taxon>
        <taxon>Convolvulaceae</taxon>
        <taxon>Cuscuteae</taxon>
        <taxon>Cuscuta</taxon>
        <taxon>Cuscuta subgen. Grammica</taxon>
        <taxon>Cuscuta sect. Cleistogrammica</taxon>
    </lineage>
</organism>
<reference evidence="10 11" key="1">
    <citation type="submission" date="2018-06" db="EMBL/GenBank/DDBJ databases">
        <title>The Genome of Cuscuta australis (Dodder) Provides Insight into the Evolution of Plant Parasitism.</title>
        <authorList>
            <person name="Liu H."/>
        </authorList>
    </citation>
    <scope>NUCLEOTIDE SEQUENCE [LARGE SCALE GENOMIC DNA]</scope>
    <source>
        <strain evidence="11">cv. Yunnan</strain>
        <tissue evidence="10">Vines</tissue>
    </source>
</reference>
<evidence type="ECO:0000256" key="7">
    <source>
        <dbReference type="ARBA" id="ARBA00083669"/>
    </source>
</evidence>
<dbReference type="FunFam" id="3.30.70.2510:FF:000001">
    <property type="entry name" value="tRNA pseudouridine synthase Pus10"/>
    <property type="match status" value="1"/>
</dbReference>
<feature type="domain" description="Pus10 N-terminal eukaryotes" evidence="8">
    <location>
        <begin position="112"/>
        <end position="228"/>
    </location>
</feature>
<dbReference type="PANTHER" id="PTHR21568:SF0">
    <property type="entry name" value="TRNA PSEUDOURIDINE SYNTHASE PUS10"/>
    <property type="match status" value="1"/>
</dbReference>
<dbReference type="Gene3D" id="3.30.70.3190">
    <property type="match status" value="1"/>
</dbReference>
<accession>A0A328E7D7</accession>
<dbReference type="GO" id="GO:0003723">
    <property type="term" value="F:RNA binding"/>
    <property type="evidence" value="ECO:0007669"/>
    <property type="project" value="InterPro"/>
</dbReference>
<dbReference type="Proteomes" id="UP000249390">
    <property type="component" value="Unassembled WGS sequence"/>
</dbReference>
<comment type="similarity">
    <text evidence="1">Belongs to the pseudouridine synthase Pus10 family.</text>
</comment>
<dbReference type="InterPro" id="IPR048741">
    <property type="entry name" value="Pus10-like_C"/>
</dbReference>
<evidence type="ECO:0000313" key="10">
    <source>
        <dbReference type="EMBL" id="RAL52403.1"/>
    </source>
</evidence>
<dbReference type="Pfam" id="PF21237">
    <property type="entry name" value="Pus10_N_euk"/>
    <property type="match status" value="1"/>
</dbReference>